<evidence type="ECO:0000256" key="2">
    <source>
        <dbReference type="ARBA" id="ARBA00004771"/>
    </source>
</evidence>
<evidence type="ECO:0000256" key="1">
    <source>
        <dbReference type="ARBA" id="ARBA00004477"/>
    </source>
</evidence>
<keyword evidence="4" id="KW-0444">Lipid biosynthesis</keyword>
<keyword evidence="9 13" id="KW-1133">Transmembrane helix</keyword>
<evidence type="ECO:0000256" key="13">
    <source>
        <dbReference type="RuleBase" id="RU367023"/>
    </source>
</evidence>
<evidence type="ECO:0000256" key="11">
    <source>
        <dbReference type="ARBA" id="ARBA00023136"/>
    </source>
</evidence>
<evidence type="ECO:0000313" key="15">
    <source>
        <dbReference type="Proteomes" id="UP000824782"/>
    </source>
</evidence>
<evidence type="ECO:0000256" key="10">
    <source>
        <dbReference type="ARBA" id="ARBA00023098"/>
    </source>
</evidence>
<keyword evidence="12" id="KW-0012">Acyltransferase</keyword>
<evidence type="ECO:0000313" key="14">
    <source>
        <dbReference type="EMBL" id="KAG8537891.1"/>
    </source>
</evidence>
<evidence type="ECO:0000256" key="8">
    <source>
        <dbReference type="ARBA" id="ARBA00022824"/>
    </source>
</evidence>
<feature type="non-terminal residue" evidence="14">
    <location>
        <position position="1"/>
    </location>
</feature>
<dbReference type="GO" id="GO:0019432">
    <property type="term" value="P:triglyceride biosynthetic process"/>
    <property type="evidence" value="ECO:0007669"/>
    <property type="project" value="TreeGrafter"/>
</dbReference>
<comment type="subcellular location">
    <subcellularLocation>
        <location evidence="1 13">Endoplasmic reticulum membrane</location>
        <topology evidence="1 13">Multi-pass membrane protein</topology>
    </subcellularLocation>
</comment>
<keyword evidence="6 13" id="KW-0812">Transmembrane</keyword>
<dbReference type="Proteomes" id="UP000824782">
    <property type="component" value="Unassembled WGS sequence"/>
</dbReference>
<dbReference type="InterPro" id="IPR007130">
    <property type="entry name" value="DAGAT"/>
</dbReference>
<dbReference type="PANTHER" id="PTHR12317">
    <property type="entry name" value="DIACYLGLYCEROL O-ACYLTRANSFERASE"/>
    <property type="match status" value="1"/>
</dbReference>
<evidence type="ECO:0000256" key="12">
    <source>
        <dbReference type="ARBA" id="ARBA00023315"/>
    </source>
</evidence>
<comment type="similarity">
    <text evidence="3 13">Belongs to the diacylglycerol acyltransferase family.</text>
</comment>
<keyword evidence="8 13" id="KW-0256">Endoplasmic reticulum</keyword>
<keyword evidence="5 13" id="KW-0808">Transferase</keyword>
<dbReference type="Pfam" id="PF03982">
    <property type="entry name" value="DAGAT"/>
    <property type="match status" value="1"/>
</dbReference>
<keyword evidence="7" id="KW-0319">Glycerol metabolism</keyword>
<evidence type="ECO:0000256" key="9">
    <source>
        <dbReference type="ARBA" id="ARBA00022989"/>
    </source>
</evidence>
<evidence type="ECO:0000256" key="6">
    <source>
        <dbReference type="ARBA" id="ARBA00022692"/>
    </source>
</evidence>
<dbReference type="EC" id="2.3.1.-" evidence="13"/>
<proteinExistence type="inferred from homology"/>
<evidence type="ECO:0000256" key="4">
    <source>
        <dbReference type="ARBA" id="ARBA00022516"/>
    </source>
</evidence>
<comment type="pathway">
    <text evidence="2">Glycerolipid metabolism; triacylglycerol biosynthesis.</text>
</comment>
<dbReference type="GO" id="GO:0006071">
    <property type="term" value="P:glycerol metabolic process"/>
    <property type="evidence" value="ECO:0007669"/>
    <property type="project" value="UniProtKB-KW"/>
</dbReference>
<dbReference type="EMBL" id="WNYA01025647">
    <property type="protein sequence ID" value="KAG8537891.1"/>
    <property type="molecule type" value="Genomic_DNA"/>
</dbReference>
<accession>A0AAV6YV77</accession>
<feature type="transmembrane region" description="Helical" evidence="13">
    <location>
        <begin position="52"/>
        <end position="75"/>
    </location>
</feature>
<organism evidence="14 15">
    <name type="scientific">Engystomops pustulosus</name>
    <name type="common">Tungara frog</name>
    <name type="synonym">Physalaemus pustulosus</name>
    <dbReference type="NCBI Taxonomy" id="76066"/>
    <lineage>
        <taxon>Eukaryota</taxon>
        <taxon>Metazoa</taxon>
        <taxon>Chordata</taxon>
        <taxon>Craniata</taxon>
        <taxon>Vertebrata</taxon>
        <taxon>Euteleostomi</taxon>
        <taxon>Amphibia</taxon>
        <taxon>Batrachia</taxon>
        <taxon>Anura</taxon>
        <taxon>Neobatrachia</taxon>
        <taxon>Hyloidea</taxon>
        <taxon>Leptodactylidae</taxon>
        <taxon>Leiuperinae</taxon>
        <taxon>Engystomops</taxon>
    </lineage>
</organism>
<keyword evidence="10" id="KW-0443">Lipid metabolism</keyword>
<evidence type="ECO:0000256" key="7">
    <source>
        <dbReference type="ARBA" id="ARBA00022798"/>
    </source>
</evidence>
<protein>
    <recommendedName>
        <fullName evidence="13">Acyltransferase</fullName>
        <ecNumber evidence="13">2.3.1.-</ecNumber>
    </recommendedName>
</protein>
<evidence type="ECO:0000256" key="3">
    <source>
        <dbReference type="ARBA" id="ARBA00005420"/>
    </source>
</evidence>
<dbReference type="GO" id="GO:0004144">
    <property type="term" value="F:diacylglycerol O-acyltransferase activity"/>
    <property type="evidence" value="ECO:0007669"/>
    <property type="project" value="TreeGrafter"/>
</dbReference>
<evidence type="ECO:0000256" key="5">
    <source>
        <dbReference type="ARBA" id="ARBA00022679"/>
    </source>
</evidence>
<feature type="transmembrane region" description="Helical" evidence="13">
    <location>
        <begin position="95"/>
        <end position="125"/>
    </location>
</feature>
<dbReference type="AlphaFoldDB" id="A0AAV6YV77"/>
<sequence>FPCPIHLCSPSFHSVPPLFSLSSPIPLCYLYLFTLFPSFPLLFFLSHTSLFLLFLLSLLFSSIPCFLSSRSITTISYHISLPAVPPLTTWSAVPIWAQCCLLLYILLFCSQYWLLPLLYSVWLYIDWDTPSRGGRRSEWVRGWTVWKYFANYFPIRLVRTAPLDPRHNYIFGFHPHGVLVVGAFGNFCTEGTGFSCLFPGLTPHLLMLSAWFRVPFFREYIMSGCLVSSDKKSASHLLSTKSAGQALVIAVGGPPEALDAKPGQLTLQIMKRTGFIKLALTHGAHLVPVLSFGENNLYYQVDNPPGSLLRTTQEKLQKMMGLALPLFHGRGVFQYSFGLLPHRRPVYTVGK</sequence>
<gene>
    <name evidence="14" type="ORF">GDO81_023615</name>
</gene>
<dbReference type="PANTHER" id="PTHR12317:SF78">
    <property type="entry name" value="ACYLTRANSFERASE"/>
    <property type="match status" value="1"/>
</dbReference>
<keyword evidence="11 13" id="KW-0472">Membrane</keyword>
<keyword evidence="15" id="KW-1185">Reference proteome</keyword>
<comment type="caution">
    <text evidence="14">The sequence shown here is derived from an EMBL/GenBank/DDBJ whole genome shotgun (WGS) entry which is preliminary data.</text>
</comment>
<dbReference type="GO" id="GO:0005789">
    <property type="term" value="C:endoplasmic reticulum membrane"/>
    <property type="evidence" value="ECO:0007669"/>
    <property type="project" value="UniProtKB-SubCell"/>
</dbReference>
<name>A0AAV6YV77_ENGPU</name>
<dbReference type="CDD" id="cd07987">
    <property type="entry name" value="LPLAT_MGAT-like"/>
    <property type="match status" value="1"/>
</dbReference>
<feature type="transmembrane region" description="Helical" evidence="13">
    <location>
        <begin position="24"/>
        <end position="45"/>
    </location>
</feature>
<reference evidence="14" key="1">
    <citation type="thesis" date="2020" institute="ProQuest LLC" country="789 East Eisenhower Parkway, Ann Arbor, MI, USA">
        <title>Comparative Genomics and Chromosome Evolution.</title>
        <authorList>
            <person name="Mudd A.B."/>
        </authorList>
    </citation>
    <scope>NUCLEOTIDE SEQUENCE</scope>
    <source>
        <strain evidence="14">237g6f4</strain>
        <tissue evidence="14">Blood</tissue>
    </source>
</reference>